<dbReference type="SUPFAM" id="SSF81321">
    <property type="entry name" value="Family A G protein-coupled receptor-like"/>
    <property type="match status" value="1"/>
</dbReference>
<dbReference type="Gene3D" id="1.20.1070.10">
    <property type="entry name" value="Rhodopsin 7-helix transmembrane proteins"/>
    <property type="match status" value="1"/>
</dbReference>
<evidence type="ECO:0000256" key="8">
    <source>
        <dbReference type="ARBA" id="ARBA00023136"/>
    </source>
</evidence>
<evidence type="ECO:0000256" key="2">
    <source>
        <dbReference type="ARBA" id="ARBA00022475"/>
    </source>
</evidence>
<evidence type="ECO:0000256" key="3">
    <source>
        <dbReference type="ARBA" id="ARBA00022606"/>
    </source>
</evidence>
<dbReference type="InterPro" id="IPR017452">
    <property type="entry name" value="GPCR_Rhodpsn_7TM"/>
</dbReference>
<evidence type="ECO:0000256" key="10">
    <source>
        <dbReference type="ARBA" id="ARBA00023180"/>
    </source>
</evidence>
<dbReference type="Pfam" id="PF13853">
    <property type="entry name" value="7tm_4"/>
    <property type="match status" value="1"/>
</dbReference>
<comment type="similarity">
    <text evidence="12">Belongs to the G-protein coupled receptor 1 family.</text>
</comment>
<evidence type="ECO:0000256" key="6">
    <source>
        <dbReference type="ARBA" id="ARBA00022989"/>
    </source>
</evidence>
<keyword evidence="10" id="KW-0325">Glycoprotein</keyword>
<evidence type="ECO:0000256" key="5">
    <source>
        <dbReference type="ARBA" id="ARBA00022725"/>
    </source>
</evidence>
<feature type="transmembrane region" description="Helical" evidence="13">
    <location>
        <begin position="101"/>
        <end position="119"/>
    </location>
</feature>
<keyword evidence="7 12" id="KW-0297">G-protein coupled receptor</keyword>
<proteinExistence type="inferred from homology"/>
<keyword evidence="11 12" id="KW-0807">Transducer</keyword>
<reference evidence="16" key="1">
    <citation type="submission" date="2025-08" db="UniProtKB">
        <authorList>
            <consortium name="RefSeq"/>
        </authorList>
    </citation>
    <scope>IDENTIFICATION</scope>
</reference>
<dbReference type="PRINTS" id="PR00237">
    <property type="entry name" value="GPCRRHODOPSN"/>
</dbReference>
<keyword evidence="4 12" id="KW-0812">Transmembrane</keyword>
<dbReference type="GO" id="GO:0004984">
    <property type="term" value="F:olfactory receptor activity"/>
    <property type="evidence" value="ECO:0007669"/>
    <property type="project" value="InterPro"/>
</dbReference>
<dbReference type="PRINTS" id="PR00245">
    <property type="entry name" value="OLFACTORYR"/>
</dbReference>
<feature type="transmembrane region" description="Helical" evidence="13">
    <location>
        <begin position="196"/>
        <end position="220"/>
    </location>
</feature>
<comment type="subcellular location">
    <subcellularLocation>
        <location evidence="1 13">Cell membrane</location>
        <topology evidence="1 13">Multi-pass membrane protein</topology>
    </subcellularLocation>
</comment>
<dbReference type="AlphaFoldDB" id="A0A6P8PUU9"/>
<name>A0A6P8PUU9_GEOSA</name>
<evidence type="ECO:0000256" key="12">
    <source>
        <dbReference type="RuleBase" id="RU000688"/>
    </source>
</evidence>
<evidence type="ECO:0000256" key="9">
    <source>
        <dbReference type="ARBA" id="ARBA00023170"/>
    </source>
</evidence>
<dbReference type="FunFam" id="1.20.1070.10:FF:000010">
    <property type="entry name" value="Olfactory receptor"/>
    <property type="match status" value="1"/>
</dbReference>
<keyword evidence="5 13" id="KW-0552">Olfaction</keyword>
<dbReference type="InParanoid" id="A0A6P8PUU9"/>
<dbReference type="PANTHER" id="PTHR26454">
    <property type="entry name" value="OLFACTORY RECEPTOR"/>
    <property type="match status" value="1"/>
</dbReference>
<feature type="transmembrane region" description="Helical" evidence="13">
    <location>
        <begin position="25"/>
        <end position="51"/>
    </location>
</feature>
<evidence type="ECO:0000256" key="13">
    <source>
        <dbReference type="RuleBase" id="RU363047"/>
    </source>
</evidence>
<sequence length="319" mass="35887">MENWTQIFVTEFIFTGFHITRGSGIMISLLLVLMYVSTVASNLIIIVLVWIDHRLHSPMYFFLCNLSFLGIWFTSTIVPKLLSSFLLDNSISITGCRLQCFFYFFLGTTEYILLPVMSFDRYVAICNPLRYAVIMSSRVCLGLALVAWVGGFVSVFSPYFMILRLSFCRSNTINHFFCDAASLIHLSCTDTTLLDLMVFVTASVVLISSFLLIVVSYVYIISSILAISSAEGRQKAFSTCTSHITVVTIAYGTALFLYAKPAKTDSFNLNKTMALLTSVVTPLLNPFIYTLRNKQVKEAFVDAVRKSRLSQGLEKDWDS</sequence>
<protein>
    <recommendedName>
        <fullName evidence="13">Olfactory receptor</fullName>
    </recommendedName>
</protein>
<dbReference type="RefSeq" id="XP_033779116.1">
    <property type="nucleotide sequence ID" value="XM_033923225.1"/>
</dbReference>
<keyword evidence="3 13" id="KW-0716">Sensory transduction</keyword>
<dbReference type="CDD" id="cd15912">
    <property type="entry name" value="7tmA_OR6C-like"/>
    <property type="match status" value="1"/>
</dbReference>
<dbReference type="PROSITE" id="PS50262">
    <property type="entry name" value="G_PROTEIN_RECEP_F1_2"/>
    <property type="match status" value="1"/>
</dbReference>
<evidence type="ECO:0000256" key="7">
    <source>
        <dbReference type="ARBA" id="ARBA00023040"/>
    </source>
</evidence>
<dbReference type="InterPro" id="IPR000725">
    <property type="entry name" value="Olfact_rcpt"/>
</dbReference>
<evidence type="ECO:0000256" key="1">
    <source>
        <dbReference type="ARBA" id="ARBA00004651"/>
    </source>
</evidence>
<feature type="transmembrane region" description="Helical" evidence="13">
    <location>
        <begin position="60"/>
        <end position="81"/>
    </location>
</feature>
<evidence type="ECO:0000313" key="15">
    <source>
        <dbReference type="Proteomes" id="UP000515159"/>
    </source>
</evidence>
<organism evidence="15 16">
    <name type="scientific">Geotrypetes seraphini</name>
    <name type="common">Gaboon caecilian</name>
    <name type="synonym">Caecilia seraphini</name>
    <dbReference type="NCBI Taxonomy" id="260995"/>
    <lineage>
        <taxon>Eukaryota</taxon>
        <taxon>Metazoa</taxon>
        <taxon>Chordata</taxon>
        <taxon>Craniata</taxon>
        <taxon>Vertebrata</taxon>
        <taxon>Euteleostomi</taxon>
        <taxon>Amphibia</taxon>
        <taxon>Gymnophiona</taxon>
        <taxon>Geotrypetes</taxon>
    </lineage>
</organism>
<dbReference type="InterPro" id="IPR047132">
    <property type="entry name" value="Olfact_rcpt_6C-like"/>
</dbReference>
<dbReference type="KEGG" id="gsh:117349634"/>
<keyword evidence="6 13" id="KW-1133">Transmembrane helix</keyword>
<dbReference type="PROSITE" id="PS00237">
    <property type="entry name" value="G_PROTEIN_RECEP_F1_1"/>
    <property type="match status" value="1"/>
</dbReference>
<dbReference type="GO" id="GO:0004930">
    <property type="term" value="F:G protein-coupled receptor activity"/>
    <property type="evidence" value="ECO:0007669"/>
    <property type="project" value="UniProtKB-KW"/>
</dbReference>
<dbReference type="Proteomes" id="UP000515159">
    <property type="component" value="Chromosome 16"/>
</dbReference>
<evidence type="ECO:0000256" key="4">
    <source>
        <dbReference type="ARBA" id="ARBA00022692"/>
    </source>
</evidence>
<dbReference type="OrthoDB" id="9444602at2759"/>
<dbReference type="GO" id="GO:0005886">
    <property type="term" value="C:plasma membrane"/>
    <property type="evidence" value="ECO:0007669"/>
    <property type="project" value="UniProtKB-SubCell"/>
</dbReference>
<keyword evidence="2 13" id="KW-1003">Cell membrane</keyword>
<gene>
    <name evidence="16" type="primary">LOC117349634</name>
</gene>
<keyword evidence="9 12" id="KW-0675">Receptor</keyword>
<keyword evidence="8 13" id="KW-0472">Membrane</keyword>
<evidence type="ECO:0000256" key="11">
    <source>
        <dbReference type="ARBA" id="ARBA00023224"/>
    </source>
</evidence>
<evidence type="ECO:0000313" key="16">
    <source>
        <dbReference type="RefSeq" id="XP_033779116.1"/>
    </source>
</evidence>
<evidence type="ECO:0000259" key="14">
    <source>
        <dbReference type="PROSITE" id="PS50262"/>
    </source>
</evidence>
<dbReference type="InterPro" id="IPR000276">
    <property type="entry name" value="GPCR_Rhodpsn"/>
</dbReference>
<dbReference type="PANTHER" id="PTHR26454:SF1">
    <property type="entry name" value="OLFACTORY RECEPTOR"/>
    <property type="match status" value="1"/>
</dbReference>
<keyword evidence="15" id="KW-1185">Reference proteome</keyword>
<accession>A0A6P8PUU9</accession>
<dbReference type="GeneID" id="117349634"/>
<feature type="transmembrane region" description="Helical" evidence="13">
    <location>
        <begin position="139"/>
        <end position="162"/>
    </location>
</feature>
<feature type="domain" description="G-protein coupled receptors family 1 profile" evidence="14">
    <location>
        <begin position="41"/>
        <end position="289"/>
    </location>
</feature>
<feature type="transmembrane region" description="Helical" evidence="13">
    <location>
        <begin position="240"/>
        <end position="259"/>
    </location>
</feature>